<comment type="caution">
    <text evidence="1">The sequence shown here is derived from an EMBL/GenBank/DDBJ whole genome shotgun (WGS) entry which is preliminary data.</text>
</comment>
<dbReference type="OrthoDB" id="2990381at2"/>
<name>A0A4R4EGE7_9BACL</name>
<proteinExistence type="predicted"/>
<dbReference type="Proteomes" id="UP000295418">
    <property type="component" value="Unassembled WGS sequence"/>
</dbReference>
<evidence type="ECO:0000313" key="2">
    <source>
        <dbReference type="Proteomes" id="UP000295418"/>
    </source>
</evidence>
<dbReference type="Pfam" id="PF06949">
    <property type="entry name" value="DUF1292"/>
    <property type="match status" value="1"/>
</dbReference>
<gene>
    <name evidence="1" type="ORF">E0485_12165</name>
</gene>
<reference evidence="1 2" key="1">
    <citation type="submission" date="2019-03" db="EMBL/GenBank/DDBJ databases">
        <authorList>
            <person name="Kim M.K.M."/>
        </authorList>
    </citation>
    <scope>NUCLEOTIDE SEQUENCE [LARGE SCALE GENOMIC DNA]</scope>
    <source>
        <strain evidence="1 2">18JY21-1</strain>
    </source>
</reference>
<dbReference type="InterPro" id="IPR009711">
    <property type="entry name" value="UPF0473"/>
</dbReference>
<dbReference type="AlphaFoldDB" id="A0A4R4EGE7"/>
<organism evidence="1 2">
    <name type="scientific">Paenibacillus albiflavus</name>
    <dbReference type="NCBI Taxonomy" id="2545760"/>
    <lineage>
        <taxon>Bacteria</taxon>
        <taxon>Bacillati</taxon>
        <taxon>Bacillota</taxon>
        <taxon>Bacilli</taxon>
        <taxon>Bacillales</taxon>
        <taxon>Paenibacillaceae</taxon>
        <taxon>Paenibacillus</taxon>
    </lineage>
</organism>
<dbReference type="RefSeq" id="WP_132418309.1">
    <property type="nucleotide sequence ID" value="NZ_SKFG01000010.1"/>
</dbReference>
<protein>
    <submittedName>
        <fullName evidence="1">DUF1292 domain-containing protein</fullName>
    </submittedName>
</protein>
<keyword evidence="2" id="KW-1185">Reference proteome</keyword>
<sequence>MSVTPIDVLRNTYGDDIILTDEQDESVVFRLMMEFEYNARKYAVLQSDEMQKDDEVELFRIAHTDNGYELETIDDDDEWETVSELYDEIAFPMKDEL</sequence>
<evidence type="ECO:0000313" key="1">
    <source>
        <dbReference type="EMBL" id="TCZ77208.1"/>
    </source>
</evidence>
<accession>A0A4R4EGE7</accession>
<dbReference type="EMBL" id="SKFG01000010">
    <property type="protein sequence ID" value="TCZ77208.1"/>
    <property type="molecule type" value="Genomic_DNA"/>
</dbReference>